<dbReference type="SUPFAM" id="SSF55347">
    <property type="entry name" value="Glyceraldehyde-3-phosphate dehydrogenase-like, C-terminal domain"/>
    <property type="match status" value="1"/>
</dbReference>
<evidence type="ECO:0000256" key="3">
    <source>
        <dbReference type="ARBA" id="ARBA00022857"/>
    </source>
</evidence>
<keyword evidence="5" id="KW-0457">Lysine biosynthesis</keyword>
<evidence type="ECO:0000256" key="7">
    <source>
        <dbReference type="ARBA" id="ARBA00025744"/>
    </source>
</evidence>
<dbReference type="PANTHER" id="PTHR11133:SF22">
    <property type="entry name" value="ALPHA-AMINOADIPIC SEMIALDEHYDE SYNTHASE, MITOCHONDRIAL"/>
    <property type="match status" value="1"/>
</dbReference>
<comment type="pathway">
    <text evidence="1">Amino-acid degradation; L-lysine degradation via saccharopine pathway; glutaryl-CoA from L-lysine: step 1/6.</text>
</comment>
<accession>A0A4V1J047</accession>
<sequence length="898" mass="100698">MGTLSILGSNRLKGIKASYIFNNRYFSTFTIGIRKEAKNRWESRAPLIPAHVSQLIKETKAKVIVQPCTKRVFPNESYIKAGATVNGDLSKADVILGVKEVPIQLLLEDKTYMFFSHTHKGQSYNMPMLDQIMQKKITLIDYELMKDSQNKRTVMFGVFAGYAGMINALHGLGDRLLTMGYSTPLLNMGLAHQFPTLEHAKKTISEIGDQIKKNAIPKALGPLIFVFAGSGNVSTGAKQIFELLPHQWIKPRELKQLVESKAYNQNIIYGCCVKAEDYLEHVHGNEFNRTEYLENPQLYKSIFHKKIAPYSSVIINGIYWEAKYPRLLTIQQYKDLKDCRLISLADISCDIKGPFEFMDRASTIDEPFFYYDRDSSTYSTESSSSGLQIMSIDNLPTQLPKEASLYFGNALYPLIKDLAIGNRRNPVLMGATITRNGQLVDSHKHLQNRMNKVLKSETKKKILVLGSGYVSGPLIDYLHRNEKYEIILSSNSQEEANKIANNRPRIVVKNLNVEDRHDLLNQVSQADVVVSLIPASLHIHVAEACLEARKHLVTASYVSQPIADLHEKAVNADIVIFKEVGLDPGIDHLTAMKNIHDIQDQGGEIKSFISWCGGLPAPECSDNPLGYKFSWSPKSVLLASMNSAKYKLNGKVYEVPGTDLLRSSKNIKIYPGFNFEGYPNRDSLKYEKIYGIETADTVFRGTLRYHGFSNIMSGLIDLGLLQSIPVQGGSEWKNVLMMLLKCNKVNLANLGEFISKLSPHKNTEAQRAIVDAINWLGLNSEYVIKEDTTVIDALCDIMKTKMSYKTGERDMVCLHHIFEFKLKNALVKRTSTLVSYGTPNGYSAMAKTVGTPAAIAVDMILKNKVSRRGVIIPTTPDLYQPILDELKNEGISIVEKDI</sequence>
<name>A0A4V1J047_ROZAC</name>
<evidence type="ECO:0000256" key="1">
    <source>
        <dbReference type="ARBA" id="ARBA00004682"/>
    </source>
</evidence>
<keyword evidence="3" id="KW-0521">NADP</keyword>
<keyword evidence="5" id="KW-0028">Amino-acid biosynthesis</keyword>
<feature type="domain" description="Alanine dehydrogenase/pyridine nucleotide transhydrogenase N-terminal" evidence="9">
    <location>
        <begin position="32"/>
        <end position="163"/>
    </location>
</feature>
<gene>
    <name evidence="10" type="ORF">ROZALSC1DRAFT_28202</name>
</gene>
<keyword evidence="4" id="KW-0560">Oxidoreductase</keyword>
<dbReference type="InterPro" id="IPR051168">
    <property type="entry name" value="AASS"/>
</dbReference>
<dbReference type="InterPro" id="IPR036291">
    <property type="entry name" value="NAD(P)-bd_dom_sf"/>
</dbReference>
<evidence type="ECO:0000259" key="9">
    <source>
        <dbReference type="SMART" id="SM01003"/>
    </source>
</evidence>
<dbReference type="Pfam" id="PF03435">
    <property type="entry name" value="Sacchrp_dh_NADP"/>
    <property type="match status" value="1"/>
</dbReference>
<dbReference type="Gene3D" id="3.40.50.720">
    <property type="entry name" value="NAD(P)-binding Rossmann-like Domain"/>
    <property type="match status" value="3"/>
</dbReference>
<evidence type="ECO:0000313" key="11">
    <source>
        <dbReference type="Proteomes" id="UP000281549"/>
    </source>
</evidence>
<dbReference type="SMART" id="SM01003">
    <property type="entry name" value="AlaDh_PNT_N"/>
    <property type="match status" value="1"/>
</dbReference>
<dbReference type="AlphaFoldDB" id="A0A4V1J047"/>
<evidence type="ECO:0000256" key="5">
    <source>
        <dbReference type="ARBA" id="ARBA00023154"/>
    </source>
</evidence>
<dbReference type="GO" id="GO:0019878">
    <property type="term" value="P:lysine biosynthetic process via aminoadipic acid"/>
    <property type="evidence" value="ECO:0007669"/>
    <property type="project" value="TreeGrafter"/>
</dbReference>
<dbReference type="UniPathway" id="UPA00868">
    <property type="reaction ID" value="UER00835"/>
</dbReference>
<dbReference type="GO" id="GO:0005737">
    <property type="term" value="C:cytoplasm"/>
    <property type="evidence" value="ECO:0007669"/>
    <property type="project" value="TreeGrafter"/>
</dbReference>
<protein>
    <submittedName>
        <fullName evidence="10">Uncharacterized protein</fullName>
    </submittedName>
</protein>
<keyword evidence="6" id="KW-0511">Multifunctional enzyme</keyword>
<feature type="domain" description="Alanine dehydrogenase/pyridine nucleotide transhydrogenase NAD(H)-binding" evidence="8">
    <location>
        <begin position="210"/>
        <end position="391"/>
    </location>
</feature>
<evidence type="ECO:0000256" key="2">
    <source>
        <dbReference type="ARBA" id="ARBA00004720"/>
    </source>
</evidence>
<dbReference type="Gene3D" id="1.10.1870.10">
    <property type="entry name" value="Domain 3, Saccharopine reductase"/>
    <property type="match status" value="1"/>
</dbReference>
<dbReference type="FunFam" id="3.40.50.720:FF:000072">
    <property type="entry name" value="Saccharopine dehydrogenase [NADP(+), L-glutamate-forming]"/>
    <property type="match status" value="1"/>
</dbReference>
<dbReference type="SUPFAM" id="SSF51735">
    <property type="entry name" value="NAD(P)-binding Rossmann-fold domains"/>
    <property type="match status" value="1"/>
</dbReference>
<dbReference type="InterPro" id="IPR032095">
    <property type="entry name" value="Sacchrp_dh-like_C"/>
</dbReference>
<dbReference type="InterPro" id="IPR007886">
    <property type="entry name" value="AlaDH/PNT_N"/>
</dbReference>
<comment type="similarity">
    <text evidence="7">In the C-terminal section; belongs to the saccharopine dehydrogenase family.</text>
</comment>
<organism evidence="10 11">
    <name type="scientific">Rozella allomycis (strain CSF55)</name>
    <dbReference type="NCBI Taxonomy" id="988480"/>
    <lineage>
        <taxon>Eukaryota</taxon>
        <taxon>Fungi</taxon>
        <taxon>Fungi incertae sedis</taxon>
        <taxon>Cryptomycota</taxon>
        <taxon>Cryptomycota incertae sedis</taxon>
        <taxon>Rozella</taxon>
    </lineage>
</organism>
<proteinExistence type="inferred from homology"/>
<dbReference type="InterPro" id="IPR005097">
    <property type="entry name" value="Sacchrp_dh_NADP-bd"/>
</dbReference>
<evidence type="ECO:0000256" key="4">
    <source>
        <dbReference type="ARBA" id="ARBA00023002"/>
    </source>
</evidence>
<dbReference type="InterPro" id="IPR007698">
    <property type="entry name" value="AlaDH/PNT_NAD(H)-bd"/>
</dbReference>
<dbReference type="GO" id="GO:0033512">
    <property type="term" value="P:L-lysine catabolic process to acetyl-CoA via saccharopine"/>
    <property type="evidence" value="ECO:0007669"/>
    <property type="project" value="UniProtKB-UniPathway"/>
</dbReference>
<evidence type="ECO:0000259" key="8">
    <source>
        <dbReference type="SMART" id="SM01002"/>
    </source>
</evidence>
<dbReference type="Proteomes" id="UP000281549">
    <property type="component" value="Unassembled WGS sequence"/>
</dbReference>
<evidence type="ECO:0000313" key="10">
    <source>
        <dbReference type="EMBL" id="RKP20299.1"/>
    </source>
</evidence>
<dbReference type="Gene3D" id="3.30.360.10">
    <property type="entry name" value="Dihydrodipicolinate Reductase, domain 2"/>
    <property type="match status" value="1"/>
</dbReference>
<dbReference type="CDD" id="cd12189">
    <property type="entry name" value="LKR_SDH_like"/>
    <property type="match status" value="1"/>
</dbReference>
<dbReference type="Pfam" id="PF16653">
    <property type="entry name" value="Sacchrp_dh_C"/>
    <property type="match status" value="1"/>
</dbReference>
<dbReference type="GO" id="GO:0004753">
    <property type="term" value="F:saccharopine dehydrogenase activity"/>
    <property type="evidence" value="ECO:0007669"/>
    <property type="project" value="TreeGrafter"/>
</dbReference>
<dbReference type="SUPFAM" id="SSF52283">
    <property type="entry name" value="Formate/glycerate dehydrogenase catalytic domain-like"/>
    <property type="match status" value="1"/>
</dbReference>
<dbReference type="SMART" id="SM01002">
    <property type="entry name" value="AlaDh_PNT_C"/>
    <property type="match status" value="1"/>
</dbReference>
<dbReference type="EMBL" id="ML005085">
    <property type="protein sequence ID" value="RKP20299.1"/>
    <property type="molecule type" value="Genomic_DNA"/>
</dbReference>
<dbReference type="PANTHER" id="PTHR11133">
    <property type="entry name" value="SACCHAROPINE DEHYDROGENASE"/>
    <property type="match status" value="1"/>
</dbReference>
<reference evidence="11" key="1">
    <citation type="journal article" date="2018" name="Nat. Microbiol.">
        <title>Leveraging single-cell genomics to expand the fungal tree of life.</title>
        <authorList>
            <person name="Ahrendt S.R."/>
            <person name="Quandt C.A."/>
            <person name="Ciobanu D."/>
            <person name="Clum A."/>
            <person name="Salamov A."/>
            <person name="Andreopoulos B."/>
            <person name="Cheng J.F."/>
            <person name="Woyke T."/>
            <person name="Pelin A."/>
            <person name="Henrissat B."/>
            <person name="Reynolds N.K."/>
            <person name="Benny G.L."/>
            <person name="Smith M.E."/>
            <person name="James T.Y."/>
            <person name="Grigoriev I.V."/>
        </authorList>
    </citation>
    <scope>NUCLEOTIDE SEQUENCE [LARGE SCALE GENOMIC DNA]</scope>
    <source>
        <strain evidence="11">CSF55</strain>
    </source>
</reference>
<dbReference type="FunFam" id="3.40.50.720:FF:000284">
    <property type="entry name" value="Lysine-ketoglutarate reductase/saccharopine dehydrogenase1"/>
    <property type="match status" value="1"/>
</dbReference>
<evidence type="ECO:0000256" key="6">
    <source>
        <dbReference type="ARBA" id="ARBA00023268"/>
    </source>
</evidence>
<dbReference type="Pfam" id="PF05222">
    <property type="entry name" value="AlaDh_PNT_N"/>
    <property type="match status" value="1"/>
</dbReference>
<dbReference type="FunFam" id="3.30.360.10:FF:000008">
    <property type="entry name" value="Alpha-aminoadipic semialdehyde synthase, mitochondrial"/>
    <property type="match status" value="1"/>
</dbReference>
<comment type="pathway">
    <text evidence="2">Amino-acid degradation; L-lysine degradation via saccharopine pathway; glutaryl-CoA from L-lysine: step 2/6.</text>
</comment>